<feature type="transmembrane region" description="Helical" evidence="1">
    <location>
        <begin position="7"/>
        <end position="28"/>
    </location>
</feature>
<evidence type="ECO:0000313" key="2">
    <source>
        <dbReference type="EMBL" id="RKS85965.1"/>
    </source>
</evidence>
<dbReference type="AlphaFoldDB" id="A0A495RF04"/>
<evidence type="ECO:0000256" key="1">
    <source>
        <dbReference type="SAM" id="Phobius"/>
    </source>
</evidence>
<feature type="transmembrane region" description="Helical" evidence="1">
    <location>
        <begin position="192"/>
        <end position="210"/>
    </location>
</feature>
<feature type="transmembrane region" description="Helical" evidence="1">
    <location>
        <begin position="68"/>
        <end position="86"/>
    </location>
</feature>
<dbReference type="OrthoDB" id="6624655at2"/>
<feature type="transmembrane region" description="Helical" evidence="1">
    <location>
        <begin position="113"/>
        <end position="133"/>
    </location>
</feature>
<dbReference type="RefSeq" id="WP_121145051.1">
    <property type="nucleotide sequence ID" value="NZ_RBWY01000002.1"/>
</dbReference>
<reference evidence="2 3" key="1">
    <citation type="submission" date="2018-10" db="EMBL/GenBank/DDBJ databases">
        <title>Genomic Encyclopedia of Type Strains, Phase IV (KMG-IV): sequencing the most valuable type-strain genomes for metagenomic binning, comparative biology and taxonomic classification.</title>
        <authorList>
            <person name="Goeker M."/>
        </authorList>
    </citation>
    <scope>NUCLEOTIDE SEQUENCE [LARGE SCALE GENOMIC DNA]</scope>
    <source>
        <strain evidence="2 3">DSM 22228</strain>
    </source>
</reference>
<evidence type="ECO:0000313" key="3">
    <source>
        <dbReference type="Proteomes" id="UP000278542"/>
    </source>
</evidence>
<accession>A0A495RF04</accession>
<keyword evidence="3" id="KW-1185">Reference proteome</keyword>
<dbReference type="EMBL" id="RBWY01000002">
    <property type="protein sequence ID" value="RKS85965.1"/>
    <property type="molecule type" value="Genomic_DNA"/>
</dbReference>
<name>A0A495RF04_9GAMM</name>
<protein>
    <submittedName>
        <fullName evidence="2">Uncharacterized protein</fullName>
    </submittedName>
</protein>
<keyword evidence="1" id="KW-1133">Transmembrane helix</keyword>
<dbReference type="Proteomes" id="UP000278542">
    <property type="component" value="Unassembled WGS sequence"/>
</dbReference>
<proteinExistence type="predicted"/>
<keyword evidence="1" id="KW-0472">Membrane</keyword>
<keyword evidence="1" id="KW-0812">Transmembrane</keyword>
<organism evidence="2 3">
    <name type="scientific">Orbus hercynius</name>
    <dbReference type="NCBI Taxonomy" id="593135"/>
    <lineage>
        <taxon>Bacteria</taxon>
        <taxon>Pseudomonadati</taxon>
        <taxon>Pseudomonadota</taxon>
        <taxon>Gammaproteobacteria</taxon>
        <taxon>Orbales</taxon>
        <taxon>Orbaceae</taxon>
        <taxon>Orbus</taxon>
    </lineage>
</organism>
<sequence length="217" mass="25721">MNWIKRPYSAVYLTIFTMVLALLCSVFLDHEWLLDFVDEGHFVESLTLIFYVIAIVFVIFYKLGTIKLSYRFSLVFILFAMMAREADLHKIFGMSMLKIKFWLTDAADLQSKFLSALIILAILYAIFYIILNNYKTWYNDLKQKYAYAISVLMFFIVLVVSKILDRSFNMINEITGWMAPRWMIAVQQPQEEYLECILPILIMIAVIQYIDKKYQQR</sequence>
<feature type="transmembrane region" description="Helical" evidence="1">
    <location>
        <begin position="145"/>
        <end position="164"/>
    </location>
</feature>
<feature type="transmembrane region" description="Helical" evidence="1">
    <location>
        <begin position="40"/>
        <end position="61"/>
    </location>
</feature>
<comment type="caution">
    <text evidence="2">The sequence shown here is derived from an EMBL/GenBank/DDBJ whole genome shotgun (WGS) entry which is preliminary data.</text>
</comment>
<gene>
    <name evidence="2" type="ORF">DES39_1383</name>
</gene>